<accession>A0A2Z6QZA3</accession>
<feature type="region of interest" description="Disordered" evidence="1">
    <location>
        <begin position="41"/>
        <end position="99"/>
    </location>
</feature>
<name>A0A2Z6QZA3_9GLOM</name>
<keyword evidence="4" id="KW-1185">Reference proteome</keyword>
<sequence>MIQIRRNTESNGTFHASRNPRIMRITPSSLSLRGARIRQIRNSRRQNRPNRQNRQNQQIQISQTRQNQQIQISQTRQNQQLPQPPQPPSPPPTQNIINDFPNLIEGQDYDRIFPQTTHYFADIGGDIINGFI</sequence>
<feature type="compositionally biased region" description="Pro residues" evidence="1">
    <location>
        <begin position="82"/>
        <end position="93"/>
    </location>
</feature>
<dbReference type="EMBL" id="BEXD01000242">
    <property type="protein sequence ID" value="GBB85666.1"/>
    <property type="molecule type" value="Genomic_DNA"/>
</dbReference>
<reference evidence="2 4" key="1">
    <citation type="submission" date="2017-11" db="EMBL/GenBank/DDBJ databases">
        <title>The genome of Rhizophagus clarus HR1 reveals common genetic basis of auxotrophy among arbuscular mycorrhizal fungi.</title>
        <authorList>
            <person name="Kobayashi Y."/>
        </authorList>
    </citation>
    <scope>NUCLEOTIDE SEQUENCE [LARGE SCALE GENOMIC DNA]</scope>
    <source>
        <strain evidence="2 4">HR1</strain>
    </source>
</reference>
<organism evidence="2 4">
    <name type="scientific">Rhizophagus clarus</name>
    <dbReference type="NCBI Taxonomy" id="94130"/>
    <lineage>
        <taxon>Eukaryota</taxon>
        <taxon>Fungi</taxon>
        <taxon>Fungi incertae sedis</taxon>
        <taxon>Mucoromycota</taxon>
        <taxon>Glomeromycotina</taxon>
        <taxon>Glomeromycetes</taxon>
        <taxon>Glomerales</taxon>
        <taxon>Glomeraceae</taxon>
        <taxon>Rhizophagus</taxon>
    </lineage>
</organism>
<dbReference type="Proteomes" id="UP000247702">
    <property type="component" value="Unassembled WGS sequence"/>
</dbReference>
<feature type="compositionally biased region" description="Low complexity" evidence="1">
    <location>
        <begin position="49"/>
        <end position="81"/>
    </location>
</feature>
<protein>
    <submittedName>
        <fullName evidence="2">Uncharacterized protein</fullName>
    </submittedName>
</protein>
<dbReference type="AlphaFoldDB" id="A0A2Z6QZA3"/>
<comment type="caution">
    <text evidence="2">The sequence shown here is derived from an EMBL/GenBank/DDBJ whole genome shotgun (WGS) entry which is preliminary data.</text>
</comment>
<dbReference type="Proteomes" id="UP000615446">
    <property type="component" value="Unassembled WGS sequence"/>
</dbReference>
<reference evidence="3" key="2">
    <citation type="submission" date="2019-10" db="EMBL/GenBank/DDBJ databases">
        <title>Conservation and host-specific expression of non-tandemly repeated heterogenous ribosome RNA gene in arbuscular mycorrhizal fungi.</title>
        <authorList>
            <person name="Maeda T."/>
            <person name="Kobayashi Y."/>
            <person name="Nakagawa T."/>
            <person name="Ezawa T."/>
            <person name="Yamaguchi K."/>
            <person name="Bino T."/>
            <person name="Nishimoto Y."/>
            <person name="Shigenobu S."/>
            <person name="Kawaguchi M."/>
        </authorList>
    </citation>
    <scope>NUCLEOTIDE SEQUENCE</scope>
    <source>
        <strain evidence="3">HR1</strain>
    </source>
</reference>
<evidence type="ECO:0000313" key="3">
    <source>
        <dbReference type="EMBL" id="GES74085.1"/>
    </source>
</evidence>
<evidence type="ECO:0000313" key="4">
    <source>
        <dbReference type="Proteomes" id="UP000247702"/>
    </source>
</evidence>
<evidence type="ECO:0000256" key="1">
    <source>
        <dbReference type="SAM" id="MobiDB-lite"/>
    </source>
</evidence>
<dbReference type="EMBL" id="BLAL01000011">
    <property type="protein sequence ID" value="GES74085.1"/>
    <property type="molecule type" value="Genomic_DNA"/>
</dbReference>
<gene>
    <name evidence="3" type="ORF">RCL2_000158400</name>
    <name evidence="2" type="ORF">RclHR1_12150001</name>
</gene>
<proteinExistence type="predicted"/>
<evidence type="ECO:0000313" key="2">
    <source>
        <dbReference type="EMBL" id="GBB85666.1"/>
    </source>
</evidence>